<accession>A0A8C2LC97</accession>
<dbReference type="Ensembl" id="ENSCGRT00001001627.1">
    <property type="protein sequence ID" value="ENSCGRP00001001496.1"/>
    <property type="gene ID" value="ENSCGRG00001001259.1"/>
</dbReference>
<organism evidence="3 4">
    <name type="scientific">Cricetulus griseus</name>
    <name type="common">Chinese hamster</name>
    <name type="synonym">Cricetulus barabensis griseus</name>
    <dbReference type="NCBI Taxonomy" id="10029"/>
    <lineage>
        <taxon>Eukaryota</taxon>
        <taxon>Metazoa</taxon>
        <taxon>Chordata</taxon>
        <taxon>Craniata</taxon>
        <taxon>Vertebrata</taxon>
        <taxon>Euteleostomi</taxon>
        <taxon>Mammalia</taxon>
        <taxon>Eutheria</taxon>
        <taxon>Euarchontoglires</taxon>
        <taxon>Glires</taxon>
        <taxon>Rodentia</taxon>
        <taxon>Myomorpha</taxon>
        <taxon>Muroidea</taxon>
        <taxon>Cricetidae</taxon>
        <taxon>Cricetinae</taxon>
        <taxon>Cricetulus</taxon>
    </lineage>
</organism>
<reference evidence="3" key="2">
    <citation type="submission" date="2025-09" db="UniProtKB">
        <authorList>
            <consortium name="Ensembl"/>
        </authorList>
    </citation>
    <scope>IDENTIFICATION</scope>
</reference>
<feature type="compositionally biased region" description="Low complexity" evidence="1">
    <location>
        <begin position="97"/>
        <end position="111"/>
    </location>
</feature>
<evidence type="ECO:0000256" key="2">
    <source>
        <dbReference type="SAM" id="SignalP"/>
    </source>
</evidence>
<feature type="region of interest" description="Disordered" evidence="1">
    <location>
        <begin position="1"/>
        <end position="30"/>
    </location>
</feature>
<evidence type="ECO:0000313" key="4">
    <source>
        <dbReference type="Proteomes" id="UP000694386"/>
    </source>
</evidence>
<name>A0A8C2LC97_CRIGR</name>
<dbReference type="Proteomes" id="UP000694386">
    <property type="component" value="Unplaced"/>
</dbReference>
<evidence type="ECO:0000256" key="1">
    <source>
        <dbReference type="SAM" id="MobiDB-lite"/>
    </source>
</evidence>
<reference evidence="3" key="1">
    <citation type="submission" date="2025-08" db="UniProtKB">
        <authorList>
            <consortium name="Ensembl"/>
        </authorList>
    </citation>
    <scope>IDENTIFICATION</scope>
</reference>
<protein>
    <submittedName>
        <fullName evidence="3">Uncharacterized protein</fullName>
    </submittedName>
</protein>
<keyword evidence="2" id="KW-0732">Signal</keyword>
<proteinExistence type="predicted"/>
<dbReference type="AlphaFoldDB" id="A0A8C2LC97"/>
<sequence length="247" mass="26081">MVHQGTPSAPKRPDLTVPVPRSHAPPPPRWPRLWPLVLVVLVLVDACGAAGSSPQSGRLGPSVQVTRLLHAGRTESGDRQDLQAPGSEPSAPGHGPGLASGPSADGAPAPGKGRRARAAPVAGSASRAQVSLISTSFVLKGDATHNQAMVHWTGENSSVSDLFEPLALPGHLWIFRETTTALHFRTTRGYPCWAFLRDVGHLGGAPTGFWLWVTFGRVLKFARLVLSQVAFPKIWGPPSIPGLRGSP</sequence>
<feature type="chain" id="PRO_5034744396" evidence="2">
    <location>
        <begin position="50"/>
        <end position="247"/>
    </location>
</feature>
<evidence type="ECO:0000313" key="3">
    <source>
        <dbReference type="Ensembl" id="ENSCGRP00001001496.1"/>
    </source>
</evidence>
<feature type="region of interest" description="Disordered" evidence="1">
    <location>
        <begin position="74"/>
        <end position="122"/>
    </location>
</feature>
<feature type="signal peptide" evidence="2">
    <location>
        <begin position="1"/>
        <end position="49"/>
    </location>
</feature>